<dbReference type="HOGENOM" id="CLU_418893_0_0_1"/>
<dbReference type="AlphaFoldDB" id="H3H4Q5"/>
<feature type="region of interest" description="Disordered" evidence="1">
    <location>
        <begin position="351"/>
        <end position="470"/>
    </location>
</feature>
<feature type="compositionally biased region" description="Basic and acidic residues" evidence="1">
    <location>
        <begin position="717"/>
        <end position="726"/>
    </location>
</feature>
<feature type="region of interest" description="Disordered" evidence="1">
    <location>
        <begin position="35"/>
        <end position="162"/>
    </location>
</feature>
<evidence type="ECO:0000313" key="3">
    <source>
        <dbReference type="Proteomes" id="UP000005238"/>
    </source>
</evidence>
<sequence>MSTDTECLPASVLLLYRINLWERALHQLPIIGRDNALKSRGKGGRPHRNQTAKSDKPSAAPMRMLAMNSLMDDAERRRQQPSPDTDKEDDDDAAPVDELDPVDGFPSPPVRARSRRRFVKPGQTTYELSFSRPRRRAGAVKNQSQDECRPALPEAPPPPAVSSLSSVLTEVMTGRNKALNNIVDTTPPQPNVSYVIEHAVDGTPYVAASDGNKYFENSTIGQIFLKPAPNHAGPRGRRSDMDFLQSGGWKHQQSTRPSDFVGTEAATNNVPTEVGTKTSEQDDVETDIDAKKGSKVLLGFKGFQMGKKKDKKGSASDLHAVREQDDYAHTAVLGTADVIVESSVENEFPMLDPEKVDRSRGDSSWEVPTVKTEVRQERETHPPTTMEMLDASDSQTAHQAKTDAMAGSATSGDNRVSGGSSLSSLSAASSSSSSGAGAASSKTLPRLQPKKDLPAPPLAFDAYDEDDNPLCRSFQNVRDVDLMRSKSDELDDDEEHDHGHDEEHDDAAAAGDEGFPDVNSPDFAGRVRVSSGATSVAEFVGGFKGQLSRRSGTSGLVNRKRAVRHARLTAAEQKAADLARKIREARNRIPLEFRDEYMSLAAQNELQKKKKWRALGRHVRFNAEVQCREFEVESEDEDDDGYDSPDEIVDAVQLVSKRDVVHAEDVVAALPMEQLELPLEELTQPIVRGFEAPSPPAPGVDADADEDDPLTFSQLNNDKRLSFSDL</sequence>
<proteinExistence type="predicted"/>
<reference evidence="3" key="1">
    <citation type="journal article" date="2006" name="Science">
        <title>Phytophthora genome sequences uncover evolutionary origins and mechanisms of pathogenesis.</title>
        <authorList>
            <person name="Tyler B.M."/>
            <person name="Tripathy S."/>
            <person name="Zhang X."/>
            <person name="Dehal P."/>
            <person name="Jiang R.H."/>
            <person name="Aerts A."/>
            <person name="Arredondo F.D."/>
            <person name="Baxter L."/>
            <person name="Bensasson D."/>
            <person name="Beynon J.L."/>
            <person name="Chapman J."/>
            <person name="Damasceno C.M."/>
            <person name="Dorrance A.E."/>
            <person name="Dou D."/>
            <person name="Dickerman A.W."/>
            <person name="Dubchak I.L."/>
            <person name="Garbelotto M."/>
            <person name="Gijzen M."/>
            <person name="Gordon S.G."/>
            <person name="Govers F."/>
            <person name="Grunwald N.J."/>
            <person name="Huang W."/>
            <person name="Ivors K.L."/>
            <person name="Jones R.W."/>
            <person name="Kamoun S."/>
            <person name="Krampis K."/>
            <person name="Lamour K.H."/>
            <person name="Lee M.K."/>
            <person name="McDonald W.H."/>
            <person name="Medina M."/>
            <person name="Meijer H.J."/>
            <person name="Nordberg E.K."/>
            <person name="Maclean D.J."/>
            <person name="Ospina-Giraldo M.D."/>
            <person name="Morris P.F."/>
            <person name="Phuntumart V."/>
            <person name="Putnam N.H."/>
            <person name="Rash S."/>
            <person name="Rose J.K."/>
            <person name="Sakihama Y."/>
            <person name="Salamov A.A."/>
            <person name="Savidor A."/>
            <person name="Scheuring C.F."/>
            <person name="Smith B.M."/>
            <person name="Sobral B.W."/>
            <person name="Terry A."/>
            <person name="Torto-Alalibo T.A."/>
            <person name="Win J."/>
            <person name="Xu Z."/>
            <person name="Zhang H."/>
            <person name="Grigoriev I.V."/>
            <person name="Rokhsar D.S."/>
            <person name="Boore J.L."/>
        </authorList>
    </citation>
    <scope>NUCLEOTIDE SEQUENCE [LARGE SCALE GENOMIC DNA]</scope>
    <source>
        <strain evidence="3">Pr102</strain>
    </source>
</reference>
<feature type="compositionally biased region" description="Basic and acidic residues" evidence="1">
    <location>
        <begin position="372"/>
        <end position="381"/>
    </location>
</feature>
<protein>
    <submittedName>
        <fullName evidence="2">Uncharacterized protein</fullName>
    </submittedName>
</protein>
<dbReference type="InParanoid" id="H3H4Q5"/>
<dbReference type="EMBL" id="DS566230">
    <property type="status" value="NOT_ANNOTATED_CDS"/>
    <property type="molecule type" value="Genomic_DNA"/>
</dbReference>
<dbReference type="VEuPathDB" id="FungiDB:KRP22_14890"/>
<feature type="compositionally biased region" description="Low complexity" evidence="1">
    <location>
        <begin position="417"/>
        <end position="441"/>
    </location>
</feature>
<dbReference type="OMA" id="VQCREFE"/>
<accession>H3H4Q5</accession>
<feature type="region of interest" description="Disordered" evidence="1">
    <location>
        <begin position="483"/>
        <end position="523"/>
    </location>
</feature>
<feature type="region of interest" description="Disordered" evidence="1">
    <location>
        <begin position="687"/>
        <end position="726"/>
    </location>
</feature>
<dbReference type="VEuPathDB" id="FungiDB:KRP23_2923"/>
<evidence type="ECO:0000313" key="2">
    <source>
        <dbReference type="EnsemblProtists" id="Phyra85561"/>
    </source>
</evidence>
<feature type="compositionally biased region" description="Acidic residues" evidence="1">
    <location>
        <begin position="86"/>
        <end position="101"/>
    </location>
</feature>
<name>H3H4Q5_PHYRM</name>
<dbReference type="EnsemblProtists" id="Phyra85561">
    <property type="protein sequence ID" value="Phyra85561"/>
    <property type="gene ID" value="Phyra85561"/>
</dbReference>
<feature type="compositionally biased region" description="Basic and acidic residues" evidence="1">
    <location>
        <begin position="352"/>
        <end position="363"/>
    </location>
</feature>
<evidence type="ECO:0000256" key="1">
    <source>
        <dbReference type="SAM" id="MobiDB-lite"/>
    </source>
</evidence>
<dbReference type="Proteomes" id="UP000005238">
    <property type="component" value="Unassembled WGS sequence"/>
</dbReference>
<feature type="compositionally biased region" description="Basic residues" evidence="1">
    <location>
        <begin position="39"/>
        <end position="50"/>
    </location>
</feature>
<reference evidence="2" key="2">
    <citation type="submission" date="2015-06" db="UniProtKB">
        <authorList>
            <consortium name="EnsemblProtists"/>
        </authorList>
    </citation>
    <scope>IDENTIFICATION</scope>
    <source>
        <strain evidence="2">Pr102</strain>
    </source>
</reference>
<organism evidence="2 3">
    <name type="scientific">Phytophthora ramorum</name>
    <name type="common">Sudden oak death agent</name>
    <dbReference type="NCBI Taxonomy" id="164328"/>
    <lineage>
        <taxon>Eukaryota</taxon>
        <taxon>Sar</taxon>
        <taxon>Stramenopiles</taxon>
        <taxon>Oomycota</taxon>
        <taxon>Peronosporomycetes</taxon>
        <taxon>Peronosporales</taxon>
        <taxon>Peronosporaceae</taxon>
        <taxon>Phytophthora</taxon>
    </lineage>
</organism>
<dbReference type="eggNOG" id="ENOG502SAR5">
    <property type="taxonomic scope" value="Eukaryota"/>
</dbReference>
<keyword evidence="3" id="KW-1185">Reference proteome</keyword>